<dbReference type="InterPro" id="IPR008844">
    <property type="entry name" value="Spore_GerAC-like"/>
</dbReference>
<dbReference type="InterPro" id="IPR057336">
    <property type="entry name" value="GerAC_N"/>
</dbReference>
<dbReference type="Proteomes" id="UP000245634">
    <property type="component" value="Unassembled WGS sequence"/>
</dbReference>
<keyword evidence="6" id="KW-0564">Palmitate</keyword>
<evidence type="ECO:0000256" key="4">
    <source>
        <dbReference type="ARBA" id="ARBA00022729"/>
    </source>
</evidence>
<keyword evidence="7" id="KW-0449">Lipoprotein</keyword>
<evidence type="ECO:0000313" key="11">
    <source>
        <dbReference type="Proteomes" id="UP000245634"/>
    </source>
</evidence>
<dbReference type="GO" id="GO:0009847">
    <property type="term" value="P:spore germination"/>
    <property type="evidence" value="ECO:0007669"/>
    <property type="project" value="InterPro"/>
</dbReference>
<dbReference type="NCBIfam" id="TIGR02887">
    <property type="entry name" value="spore_ger_x_C"/>
    <property type="match status" value="1"/>
</dbReference>
<keyword evidence="3" id="KW-0309">Germination</keyword>
<evidence type="ECO:0000256" key="7">
    <source>
        <dbReference type="ARBA" id="ARBA00023288"/>
    </source>
</evidence>
<comment type="similarity">
    <text evidence="2">Belongs to the GerABKC lipoprotein family.</text>
</comment>
<gene>
    <name evidence="10" type="ORF">C7459_11262</name>
</gene>
<dbReference type="PANTHER" id="PTHR35789:SF1">
    <property type="entry name" value="SPORE GERMINATION PROTEIN B3"/>
    <property type="match status" value="1"/>
</dbReference>
<keyword evidence="4" id="KW-0732">Signal</keyword>
<evidence type="ECO:0000259" key="8">
    <source>
        <dbReference type="Pfam" id="PF05504"/>
    </source>
</evidence>
<dbReference type="AlphaFoldDB" id="A0A316D854"/>
<dbReference type="GO" id="GO:0016020">
    <property type="term" value="C:membrane"/>
    <property type="evidence" value="ECO:0007669"/>
    <property type="project" value="UniProtKB-SubCell"/>
</dbReference>
<evidence type="ECO:0000313" key="10">
    <source>
        <dbReference type="EMBL" id="PWK10241.1"/>
    </source>
</evidence>
<dbReference type="Gene3D" id="3.30.300.210">
    <property type="entry name" value="Nutrient germinant receptor protein C, domain 3"/>
    <property type="match status" value="1"/>
</dbReference>
<keyword evidence="11" id="KW-1185">Reference proteome</keyword>
<dbReference type="InterPro" id="IPR038501">
    <property type="entry name" value="Spore_GerAC_C_sf"/>
</dbReference>
<comment type="caution">
    <text evidence="10">The sequence shown here is derived from an EMBL/GenBank/DDBJ whole genome shotgun (WGS) entry which is preliminary data.</text>
</comment>
<dbReference type="PROSITE" id="PS51257">
    <property type="entry name" value="PROKAR_LIPOPROTEIN"/>
    <property type="match status" value="1"/>
</dbReference>
<proteinExistence type="inferred from homology"/>
<feature type="domain" description="Spore germination GerAC-like C-terminal" evidence="8">
    <location>
        <begin position="207"/>
        <end position="372"/>
    </location>
</feature>
<dbReference type="EMBL" id="QGGL01000012">
    <property type="protein sequence ID" value="PWK10241.1"/>
    <property type="molecule type" value="Genomic_DNA"/>
</dbReference>
<dbReference type="InterPro" id="IPR046953">
    <property type="entry name" value="Spore_GerAC-like_C"/>
</dbReference>
<accession>A0A316D854</accession>
<dbReference type="Pfam" id="PF25198">
    <property type="entry name" value="Spore_GerAC_N"/>
    <property type="match status" value="1"/>
</dbReference>
<evidence type="ECO:0000256" key="2">
    <source>
        <dbReference type="ARBA" id="ARBA00007886"/>
    </source>
</evidence>
<evidence type="ECO:0000256" key="3">
    <source>
        <dbReference type="ARBA" id="ARBA00022544"/>
    </source>
</evidence>
<sequence length="387" mass="42954">MTKQSLLLTALLSAALLTGCWDRREINDVGFALATAIDRDSKGTFQVAVQVAVPTALSQSTRGMSNEGHTPVMTVISQGKEFDHLRADLQTQMSRKLNTSHRRVLVIGESMAKFGLHDVLDEFSRNPQNRLRTYLIVARGRKASELLSIEYPIEAYPSEGIREMEKLGLGTGSTLRDFLIESTMPGMQPIVTTYTLTKQQPHIFKIDGVAVFHDLKLVGYLEGPGVQGALIVKEKLKDSVFTLKIPSGGDHYINVQSKEIKCKPHVEIQNGKPHFSYHVAIQGIVMQNTSKLDLINPKYIEELNAALAKKVCEDVQAAIGQLQKLKSDGVGAGTELYRHHPDEWDKLKDDWPNQFAQQQFTVTADAQVRQVGMLGPQLEIPSSEVIK</sequence>
<dbReference type="PANTHER" id="PTHR35789">
    <property type="entry name" value="SPORE GERMINATION PROTEIN B3"/>
    <property type="match status" value="1"/>
</dbReference>
<evidence type="ECO:0000256" key="5">
    <source>
        <dbReference type="ARBA" id="ARBA00023136"/>
    </source>
</evidence>
<evidence type="ECO:0000259" key="9">
    <source>
        <dbReference type="Pfam" id="PF25198"/>
    </source>
</evidence>
<protein>
    <submittedName>
        <fullName evidence="10">Spore germination protein KC</fullName>
    </submittedName>
</protein>
<evidence type="ECO:0000256" key="6">
    <source>
        <dbReference type="ARBA" id="ARBA00023139"/>
    </source>
</evidence>
<keyword evidence="5" id="KW-0472">Membrane</keyword>
<comment type="subcellular location">
    <subcellularLocation>
        <location evidence="1">Membrane</location>
        <topology evidence="1">Lipid-anchor</topology>
    </subcellularLocation>
</comment>
<feature type="domain" description="Spore germination protein N-terminal" evidence="9">
    <location>
        <begin position="22"/>
        <end position="193"/>
    </location>
</feature>
<evidence type="ECO:0000256" key="1">
    <source>
        <dbReference type="ARBA" id="ARBA00004635"/>
    </source>
</evidence>
<dbReference type="RefSeq" id="WP_109689977.1">
    <property type="nucleotide sequence ID" value="NZ_QGGL01000012.1"/>
</dbReference>
<organism evidence="10 11">
    <name type="scientific">Tumebacillus permanentifrigoris</name>
    <dbReference type="NCBI Taxonomy" id="378543"/>
    <lineage>
        <taxon>Bacteria</taxon>
        <taxon>Bacillati</taxon>
        <taxon>Bacillota</taxon>
        <taxon>Bacilli</taxon>
        <taxon>Bacillales</taxon>
        <taxon>Alicyclobacillaceae</taxon>
        <taxon>Tumebacillus</taxon>
    </lineage>
</organism>
<name>A0A316D854_9BACL</name>
<dbReference type="OrthoDB" id="9816067at2"/>
<dbReference type="Pfam" id="PF05504">
    <property type="entry name" value="Spore_GerAC"/>
    <property type="match status" value="1"/>
</dbReference>
<reference evidence="10 11" key="1">
    <citation type="submission" date="2018-05" db="EMBL/GenBank/DDBJ databases">
        <title>Genomic Encyclopedia of Type Strains, Phase IV (KMG-IV): sequencing the most valuable type-strain genomes for metagenomic binning, comparative biology and taxonomic classification.</title>
        <authorList>
            <person name="Goeker M."/>
        </authorList>
    </citation>
    <scope>NUCLEOTIDE SEQUENCE [LARGE SCALE GENOMIC DNA]</scope>
    <source>
        <strain evidence="10 11">DSM 18773</strain>
    </source>
</reference>